<protein>
    <submittedName>
        <fullName evidence="1">Uncharacterized protein</fullName>
    </submittedName>
</protein>
<accession>A0AAD7GVS0</accession>
<reference evidence="1" key="1">
    <citation type="submission" date="2023-03" db="EMBL/GenBank/DDBJ databases">
        <title>Massive genome expansion in bonnet fungi (Mycena s.s.) driven by repeated elements and novel gene families across ecological guilds.</title>
        <authorList>
            <consortium name="Lawrence Berkeley National Laboratory"/>
            <person name="Harder C.B."/>
            <person name="Miyauchi S."/>
            <person name="Viragh M."/>
            <person name="Kuo A."/>
            <person name="Thoen E."/>
            <person name="Andreopoulos B."/>
            <person name="Lu D."/>
            <person name="Skrede I."/>
            <person name="Drula E."/>
            <person name="Henrissat B."/>
            <person name="Morin E."/>
            <person name="Kohler A."/>
            <person name="Barry K."/>
            <person name="LaButti K."/>
            <person name="Morin E."/>
            <person name="Salamov A."/>
            <person name="Lipzen A."/>
            <person name="Mereny Z."/>
            <person name="Hegedus B."/>
            <person name="Baldrian P."/>
            <person name="Stursova M."/>
            <person name="Weitz H."/>
            <person name="Taylor A."/>
            <person name="Grigoriev I.V."/>
            <person name="Nagy L.G."/>
            <person name="Martin F."/>
            <person name="Kauserud H."/>
        </authorList>
    </citation>
    <scope>NUCLEOTIDE SEQUENCE</scope>
    <source>
        <strain evidence="1">CBHHK067</strain>
    </source>
</reference>
<name>A0AAD7GVS0_MYCRO</name>
<evidence type="ECO:0000313" key="2">
    <source>
        <dbReference type="Proteomes" id="UP001221757"/>
    </source>
</evidence>
<evidence type="ECO:0000313" key="1">
    <source>
        <dbReference type="EMBL" id="KAJ7706361.1"/>
    </source>
</evidence>
<keyword evidence="2" id="KW-1185">Reference proteome</keyword>
<dbReference type="Proteomes" id="UP001221757">
    <property type="component" value="Unassembled WGS sequence"/>
</dbReference>
<organism evidence="1 2">
    <name type="scientific">Mycena rosella</name>
    <name type="common">Pink bonnet</name>
    <name type="synonym">Agaricus rosellus</name>
    <dbReference type="NCBI Taxonomy" id="1033263"/>
    <lineage>
        <taxon>Eukaryota</taxon>
        <taxon>Fungi</taxon>
        <taxon>Dikarya</taxon>
        <taxon>Basidiomycota</taxon>
        <taxon>Agaricomycotina</taxon>
        <taxon>Agaricomycetes</taxon>
        <taxon>Agaricomycetidae</taxon>
        <taxon>Agaricales</taxon>
        <taxon>Marasmiineae</taxon>
        <taxon>Mycenaceae</taxon>
        <taxon>Mycena</taxon>
    </lineage>
</organism>
<proteinExistence type="predicted"/>
<sequence>MAALPSSVSCSLSLTYLSTPAISVSSSPPTAKGDPIMRNKTRRDAFNRMFSNISPESLHLLREFYKDTTHYSLSLFALGTPSQLREVAKKARQADTSAGGLKHKLGYVLSVPGKCLMPPVSETTSKSDRGVNHAVLRDALVPWRLRNKINARVVPEDHEEETLSSPVPTEVSLIPEYFPNPRTKNPVLCKSPSPRVELELTLSHYSSTFLSGVCHCLPGPLRNGGGDEGGGNPATSFNRAWVLCQGRVSSMDNHGIRGDGGGGVHEGRFGGCSGRLQARVVVVSNACQSDLLCSKRWTLVCAAGAKQKSYALAQSASGYVRGSMFTQCTTAQIAHDVGLQMPRPRADKRSATRQQLGLKIDDIVKLPLSPPLHSLSPPRTIQIQSPTDQGILQFMEAVNSRQDYLLFDAAATFQVFPSPSADALPWHHILPSPFNEAMVASLSLYLDNLEVSRDFFGTLPQLQGGSSPKDPDLSRPKQLEILAATYVQKQESSFTPEAHDITTSGEPCSEEQDFLHMLRCRNVQSVAVQHIARALGWWEGEVASFVLRPFGDYRGARMEMTDLGMFLDLIPEELHRRAPWISPVEEPPATLWLVSRWLEARSPSVSSQLWHATEFQRREGGVWGFKQVLRYWEAQATTSRLSV</sequence>
<gene>
    <name evidence="1" type="ORF">B0H17DRAFT_1126031</name>
</gene>
<comment type="caution">
    <text evidence="1">The sequence shown here is derived from an EMBL/GenBank/DDBJ whole genome shotgun (WGS) entry which is preliminary data.</text>
</comment>
<dbReference type="AlphaFoldDB" id="A0AAD7GVS0"/>
<dbReference type="EMBL" id="JARKIE010000007">
    <property type="protein sequence ID" value="KAJ7706361.1"/>
    <property type="molecule type" value="Genomic_DNA"/>
</dbReference>